<organism evidence="4 5">
    <name type="scientific">Geotalea uraniireducens (strain Rf4)</name>
    <name type="common">Geobacter uraniireducens</name>
    <dbReference type="NCBI Taxonomy" id="351605"/>
    <lineage>
        <taxon>Bacteria</taxon>
        <taxon>Pseudomonadati</taxon>
        <taxon>Thermodesulfobacteriota</taxon>
        <taxon>Desulfuromonadia</taxon>
        <taxon>Geobacterales</taxon>
        <taxon>Geobacteraceae</taxon>
        <taxon>Geotalea</taxon>
    </lineage>
</organism>
<keyword evidence="2" id="KW-0732">Signal</keyword>
<keyword evidence="5" id="KW-1185">Reference proteome</keyword>
<name>A5G3C7_GEOUR</name>
<evidence type="ECO:0000313" key="5">
    <source>
        <dbReference type="Proteomes" id="UP000006695"/>
    </source>
</evidence>
<dbReference type="HOGENOM" id="CLU_119887_1_0_7"/>
<dbReference type="EMBL" id="CP000698">
    <property type="protein sequence ID" value="ABQ26295.1"/>
    <property type="molecule type" value="Genomic_DNA"/>
</dbReference>
<dbReference type="OrthoDB" id="5573966at2"/>
<dbReference type="AlphaFoldDB" id="A5G3C7"/>
<feature type="signal peptide" evidence="2">
    <location>
        <begin position="1"/>
        <end position="20"/>
    </location>
</feature>
<dbReference type="STRING" id="351605.Gura_2107"/>
<feature type="chain" id="PRO_5002681421" description="Glycine-zipper-containing OmpA-like membrane domain-containing protein" evidence="2">
    <location>
        <begin position="21"/>
        <end position="172"/>
    </location>
</feature>
<protein>
    <recommendedName>
        <fullName evidence="3">Glycine-zipper-containing OmpA-like membrane domain-containing protein</fullName>
    </recommendedName>
</protein>
<dbReference type="Proteomes" id="UP000006695">
    <property type="component" value="Chromosome"/>
</dbReference>
<evidence type="ECO:0000313" key="4">
    <source>
        <dbReference type="EMBL" id="ABQ26295.1"/>
    </source>
</evidence>
<feature type="region of interest" description="Disordered" evidence="1">
    <location>
        <begin position="144"/>
        <end position="172"/>
    </location>
</feature>
<reference evidence="4 5" key="1">
    <citation type="submission" date="2007-05" db="EMBL/GenBank/DDBJ databases">
        <title>Complete sequence of Geobacter uraniireducens Rf4.</title>
        <authorList>
            <consortium name="US DOE Joint Genome Institute"/>
            <person name="Copeland A."/>
            <person name="Lucas S."/>
            <person name="Lapidus A."/>
            <person name="Barry K."/>
            <person name="Detter J.C."/>
            <person name="Glavina del Rio T."/>
            <person name="Hammon N."/>
            <person name="Israni S."/>
            <person name="Dalin E."/>
            <person name="Tice H."/>
            <person name="Pitluck S."/>
            <person name="Chertkov O."/>
            <person name="Brettin T."/>
            <person name="Bruce D."/>
            <person name="Han C."/>
            <person name="Schmutz J."/>
            <person name="Larimer F."/>
            <person name="Land M."/>
            <person name="Hauser L."/>
            <person name="Kyrpides N."/>
            <person name="Mikhailova N."/>
            <person name="Shelobolina E."/>
            <person name="Aklujkar M."/>
            <person name="Lovley D."/>
            <person name="Richardson P."/>
        </authorList>
    </citation>
    <scope>NUCLEOTIDE SEQUENCE [LARGE SCALE GENOMIC DNA]</scope>
    <source>
        <strain evidence="4 5">Rf4</strain>
    </source>
</reference>
<dbReference type="Pfam" id="PF13436">
    <property type="entry name" value="Gly-zipper_OmpA"/>
    <property type="match status" value="1"/>
</dbReference>
<gene>
    <name evidence="4" type="ordered locus">Gura_2107</name>
</gene>
<proteinExistence type="predicted"/>
<evidence type="ECO:0000256" key="1">
    <source>
        <dbReference type="SAM" id="MobiDB-lite"/>
    </source>
</evidence>
<accession>A5G3C7</accession>
<dbReference type="KEGG" id="gur:Gura_2107"/>
<sequence length="172" mass="17620">MIRMPGILCFLVLLPLAGCATIPTGPSVLVLPAPDKPFEVFQVDDIICRQWAGQQIGISPQEAMSESTVSGAAVGTIVGAGIGAALGAAAGDAGTGAAIGAGSGLLVGTASGASAGQYYGYEAQRRYDNAYLQCMYAKGNQIPGMRTRRVRRTAPPPPPPDYKSAPQTAPRD</sequence>
<feature type="domain" description="Glycine-zipper-containing OmpA-like membrane" evidence="3">
    <location>
        <begin position="69"/>
        <end position="111"/>
    </location>
</feature>
<dbReference type="RefSeq" id="WP_011938996.1">
    <property type="nucleotide sequence ID" value="NC_009483.1"/>
</dbReference>
<evidence type="ECO:0000256" key="2">
    <source>
        <dbReference type="SAM" id="SignalP"/>
    </source>
</evidence>
<evidence type="ECO:0000259" key="3">
    <source>
        <dbReference type="Pfam" id="PF13436"/>
    </source>
</evidence>
<dbReference type="InterPro" id="IPR025693">
    <property type="entry name" value="Gly-zipper_OmpA-like_dom"/>
</dbReference>